<dbReference type="STRING" id="32264.T1KV69"/>
<dbReference type="PRINTS" id="PR00326">
    <property type="entry name" value="GTP1OBG"/>
</dbReference>
<proteinExistence type="predicted"/>
<evidence type="ECO:0000256" key="1">
    <source>
        <dbReference type="ARBA" id="ARBA00022741"/>
    </source>
</evidence>
<dbReference type="InterPro" id="IPR027417">
    <property type="entry name" value="P-loop_NTPase"/>
</dbReference>
<dbReference type="Pfam" id="PF01926">
    <property type="entry name" value="MMR_HSR1"/>
    <property type="match status" value="1"/>
</dbReference>
<keyword evidence="4" id="KW-1185">Reference proteome</keyword>
<dbReference type="GO" id="GO:0003924">
    <property type="term" value="F:GTPase activity"/>
    <property type="evidence" value="ECO:0007669"/>
    <property type="project" value="InterPro"/>
</dbReference>
<keyword evidence="1" id="KW-0547">Nucleotide-binding</keyword>
<dbReference type="InterPro" id="IPR006073">
    <property type="entry name" value="GTP-bd"/>
</dbReference>
<reference evidence="3" key="2">
    <citation type="submission" date="2015-06" db="UniProtKB">
        <authorList>
            <consortium name="EnsemblMetazoa"/>
        </authorList>
    </citation>
    <scope>IDENTIFICATION</scope>
</reference>
<dbReference type="eggNOG" id="KOG1489">
    <property type="taxonomic scope" value="Eukaryota"/>
</dbReference>
<reference evidence="4" key="1">
    <citation type="submission" date="2011-08" db="EMBL/GenBank/DDBJ databases">
        <authorList>
            <person name="Rombauts S."/>
        </authorList>
    </citation>
    <scope>NUCLEOTIDE SEQUENCE</scope>
    <source>
        <strain evidence="4">London</strain>
    </source>
</reference>
<dbReference type="InterPro" id="IPR031167">
    <property type="entry name" value="G_OBG"/>
</dbReference>
<protein>
    <recommendedName>
        <fullName evidence="2">OBG-type G domain-containing protein</fullName>
    </recommendedName>
</protein>
<dbReference type="AlphaFoldDB" id="T1KV69"/>
<dbReference type="PANTHER" id="PTHR11702:SF43">
    <property type="entry name" value="GTP-BINDING PROTEIN 10"/>
    <property type="match status" value="1"/>
</dbReference>
<dbReference type="InterPro" id="IPR045086">
    <property type="entry name" value="OBG_GTPase"/>
</dbReference>
<dbReference type="PROSITE" id="PS51710">
    <property type="entry name" value="G_OBG"/>
    <property type="match status" value="1"/>
</dbReference>
<dbReference type="EnsemblMetazoa" id="tetur22g02660.1">
    <property type="protein sequence ID" value="tetur22g02660.1"/>
    <property type="gene ID" value="tetur22g02660"/>
</dbReference>
<organism evidence="3 4">
    <name type="scientific">Tetranychus urticae</name>
    <name type="common">Two-spotted spider mite</name>
    <dbReference type="NCBI Taxonomy" id="32264"/>
    <lineage>
        <taxon>Eukaryota</taxon>
        <taxon>Metazoa</taxon>
        <taxon>Ecdysozoa</taxon>
        <taxon>Arthropoda</taxon>
        <taxon>Chelicerata</taxon>
        <taxon>Arachnida</taxon>
        <taxon>Acari</taxon>
        <taxon>Acariformes</taxon>
        <taxon>Trombidiformes</taxon>
        <taxon>Prostigmata</taxon>
        <taxon>Eleutherengona</taxon>
        <taxon>Raphignathae</taxon>
        <taxon>Tetranychoidea</taxon>
        <taxon>Tetranychidae</taxon>
        <taxon>Tetranychus</taxon>
    </lineage>
</organism>
<evidence type="ECO:0000259" key="2">
    <source>
        <dbReference type="PROSITE" id="PS51710"/>
    </source>
</evidence>
<evidence type="ECO:0000313" key="4">
    <source>
        <dbReference type="Proteomes" id="UP000015104"/>
    </source>
</evidence>
<dbReference type="EMBL" id="CAEY01000589">
    <property type="status" value="NOT_ANNOTATED_CDS"/>
    <property type="molecule type" value="Genomic_DNA"/>
</dbReference>
<dbReference type="Gene3D" id="3.40.50.300">
    <property type="entry name" value="P-loop containing nucleotide triphosphate hydrolases"/>
    <property type="match status" value="1"/>
</dbReference>
<name>T1KV69_TETUR</name>
<feature type="domain" description="OBG-type G" evidence="2">
    <location>
        <begin position="1"/>
        <end position="75"/>
    </location>
</feature>
<dbReference type="HOGENOM" id="CLU_2674279_0_0_1"/>
<dbReference type="SUPFAM" id="SSF52540">
    <property type="entry name" value="P-loop containing nucleoside triphosphate hydrolases"/>
    <property type="match status" value="1"/>
</dbReference>
<dbReference type="Proteomes" id="UP000015104">
    <property type="component" value="Unassembled WGS sequence"/>
</dbReference>
<dbReference type="GO" id="GO:0005525">
    <property type="term" value="F:GTP binding"/>
    <property type="evidence" value="ECO:0007669"/>
    <property type="project" value="InterPro"/>
</dbReference>
<dbReference type="GO" id="GO:0005739">
    <property type="term" value="C:mitochondrion"/>
    <property type="evidence" value="ECO:0007669"/>
    <property type="project" value="TreeGrafter"/>
</dbReference>
<sequence>MLLITAISKAKPKIASYAFTNLAPNIGTIEYSDLTKITCADLPGLIEGAYNNVGLGHEFLKHSSNRNTQDSTLFR</sequence>
<dbReference type="PANTHER" id="PTHR11702">
    <property type="entry name" value="DEVELOPMENTALLY REGULATED GTP-BINDING PROTEIN-RELATED"/>
    <property type="match status" value="1"/>
</dbReference>
<evidence type="ECO:0000313" key="3">
    <source>
        <dbReference type="EnsemblMetazoa" id="tetur22g02660.1"/>
    </source>
</evidence>
<accession>T1KV69</accession>